<protein>
    <submittedName>
        <fullName evidence="2">Uncharacterized protein</fullName>
    </submittedName>
</protein>
<evidence type="ECO:0000256" key="1">
    <source>
        <dbReference type="SAM" id="Phobius"/>
    </source>
</evidence>
<keyword evidence="1" id="KW-0812">Transmembrane</keyword>
<feature type="transmembrane region" description="Helical" evidence="1">
    <location>
        <begin position="12"/>
        <end position="35"/>
    </location>
</feature>
<accession>A0A6C0BKE0</accession>
<keyword evidence="1" id="KW-1133">Transmembrane helix</keyword>
<sequence length="68" mass="8212">MARPLFTDGWNSFWHLAFGLIAVWYWPLIVFFALYQLHDPFEKNIVIDFSEFFVGYGLGYLIKYRTRL</sequence>
<keyword evidence="1" id="KW-0472">Membrane</keyword>
<dbReference type="AlphaFoldDB" id="A0A6C0BKE0"/>
<evidence type="ECO:0000313" key="2">
    <source>
        <dbReference type="EMBL" id="QHS92029.1"/>
    </source>
</evidence>
<reference evidence="2" key="1">
    <citation type="journal article" date="2020" name="Nature">
        <title>Giant virus diversity and host interactions through global metagenomics.</title>
        <authorList>
            <person name="Schulz F."/>
            <person name="Roux S."/>
            <person name="Paez-Espino D."/>
            <person name="Jungbluth S."/>
            <person name="Walsh D.A."/>
            <person name="Denef V.J."/>
            <person name="McMahon K.D."/>
            <person name="Konstantinidis K.T."/>
            <person name="Eloe-Fadrosh E.A."/>
            <person name="Kyrpides N.C."/>
            <person name="Woyke T."/>
        </authorList>
    </citation>
    <scope>NUCLEOTIDE SEQUENCE</scope>
    <source>
        <strain evidence="2">GVMAG-M-3300013285-6</strain>
    </source>
</reference>
<dbReference type="EMBL" id="MN739167">
    <property type="protein sequence ID" value="QHS92029.1"/>
    <property type="molecule type" value="Genomic_DNA"/>
</dbReference>
<organism evidence="2">
    <name type="scientific">viral metagenome</name>
    <dbReference type="NCBI Taxonomy" id="1070528"/>
    <lineage>
        <taxon>unclassified sequences</taxon>
        <taxon>metagenomes</taxon>
        <taxon>organismal metagenomes</taxon>
    </lineage>
</organism>
<proteinExistence type="predicted"/>
<name>A0A6C0BKE0_9ZZZZ</name>